<dbReference type="Proteomes" id="UP000625316">
    <property type="component" value="Unassembled WGS sequence"/>
</dbReference>
<evidence type="ECO:0000313" key="2">
    <source>
        <dbReference type="Proteomes" id="UP000625316"/>
    </source>
</evidence>
<comment type="caution">
    <text evidence="1">The sequence shown here is derived from an EMBL/GenBank/DDBJ whole genome shotgun (WGS) entry which is preliminary data.</text>
</comment>
<organism evidence="1 2">
    <name type="scientific">Romeriopsis navalis LEGE 11480</name>
    <dbReference type="NCBI Taxonomy" id="2777977"/>
    <lineage>
        <taxon>Bacteria</taxon>
        <taxon>Bacillati</taxon>
        <taxon>Cyanobacteriota</taxon>
        <taxon>Cyanophyceae</taxon>
        <taxon>Leptolyngbyales</taxon>
        <taxon>Leptolyngbyaceae</taxon>
        <taxon>Romeriopsis</taxon>
        <taxon>Romeriopsis navalis</taxon>
    </lineage>
</organism>
<evidence type="ECO:0000313" key="1">
    <source>
        <dbReference type="EMBL" id="MBE9031799.1"/>
    </source>
</evidence>
<accession>A0A928VT81</accession>
<reference evidence="1" key="1">
    <citation type="submission" date="2020-10" db="EMBL/GenBank/DDBJ databases">
        <authorList>
            <person name="Castelo-Branco R."/>
            <person name="Eusebio N."/>
            <person name="Adriana R."/>
            <person name="Vieira A."/>
            <person name="Brugerolle De Fraissinette N."/>
            <person name="Rezende De Castro R."/>
            <person name="Schneider M.P."/>
            <person name="Vasconcelos V."/>
            <person name="Leao P.N."/>
        </authorList>
    </citation>
    <scope>NUCLEOTIDE SEQUENCE</scope>
    <source>
        <strain evidence="1">LEGE 11480</strain>
    </source>
</reference>
<sequence length="184" mass="20907">MPIPKNPIFTQCVLGAVIIGATWFTAHLHRAHTDHQTSISLTTEKTEEVAKAALSQYQQRPFRVSTHIRHYASVRDTEGRSRETKRIYALGAERLIVLNNRLNVILSKATEATDPTAFVETNIGNQERKLEQFIEKNRVIPPGSKVAIEYAAMLQEMELWQRADQHLLQQSTVKPIIQNPESLL</sequence>
<dbReference type="EMBL" id="JADEXQ010000076">
    <property type="protein sequence ID" value="MBE9031799.1"/>
    <property type="molecule type" value="Genomic_DNA"/>
</dbReference>
<name>A0A928VT81_9CYAN</name>
<dbReference type="AlphaFoldDB" id="A0A928VT81"/>
<keyword evidence="2" id="KW-1185">Reference proteome</keyword>
<dbReference type="RefSeq" id="WP_264326627.1">
    <property type="nucleotide sequence ID" value="NZ_JADEXQ010000076.1"/>
</dbReference>
<proteinExistence type="predicted"/>
<gene>
    <name evidence="1" type="ORF">IQ266_18860</name>
</gene>
<protein>
    <submittedName>
        <fullName evidence="1">Uncharacterized protein</fullName>
    </submittedName>
</protein>